<keyword evidence="7" id="KW-1185">Reference proteome</keyword>
<dbReference type="SMART" id="SM00829">
    <property type="entry name" value="PKS_ER"/>
    <property type="match status" value="1"/>
</dbReference>
<evidence type="ECO:0000259" key="5">
    <source>
        <dbReference type="SMART" id="SM00829"/>
    </source>
</evidence>
<comment type="caution">
    <text evidence="6">The sequence shown here is derived from an EMBL/GenBank/DDBJ whole genome shotgun (WGS) entry which is preliminary data.</text>
</comment>
<comment type="cofactor">
    <cofactor evidence="4">
        <name>Zn(2+)</name>
        <dbReference type="ChEBI" id="CHEBI:29105"/>
    </cofactor>
</comment>
<evidence type="ECO:0000313" key="6">
    <source>
        <dbReference type="EMBL" id="RCX09078.1"/>
    </source>
</evidence>
<evidence type="ECO:0000256" key="4">
    <source>
        <dbReference type="RuleBase" id="RU361277"/>
    </source>
</evidence>
<dbReference type="GO" id="GO:0008270">
    <property type="term" value="F:zinc ion binding"/>
    <property type="evidence" value="ECO:0007669"/>
    <property type="project" value="InterPro"/>
</dbReference>
<dbReference type="InterPro" id="IPR013149">
    <property type="entry name" value="ADH-like_C"/>
</dbReference>
<dbReference type="Gene3D" id="3.40.50.720">
    <property type="entry name" value="NAD(P)-binding Rossmann-like Domain"/>
    <property type="match status" value="1"/>
</dbReference>
<evidence type="ECO:0000256" key="1">
    <source>
        <dbReference type="ARBA" id="ARBA00022723"/>
    </source>
</evidence>
<evidence type="ECO:0000256" key="3">
    <source>
        <dbReference type="ARBA" id="ARBA00023002"/>
    </source>
</evidence>
<dbReference type="Pfam" id="PF00107">
    <property type="entry name" value="ADH_zinc_N"/>
    <property type="match status" value="1"/>
</dbReference>
<dbReference type="EMBL" id="QPJT01000039">
    <property type="protein sequence ID" value="RCX09078.1"/>
    <property type="molecule type" value="Genomic_DNA"/>
</dbReference>
<dbReference type="PROSITE" id="PS00059">
    <property type="entry name" value="ADH_ZINC"/>
    <property type="match status" value="1"/>
</dbReference>
<feature type="domain" description="Enoyl reductase (ER)" evidence="5">
    <location>
        <begin position="31"/>
        <end position="365"/>
    </location>
</feature>
<dbReference type="InterPro" id="IPR011032">
    <property type="entry name" value="GroES-like_sf"/>
</dbReference>
<keyword evidence="2 4" id="KW-0862">Zinc</keyword>
<proteinExistence type="inferred from homology"/>
<dbReference type="SUPFAM" id="SSF51735">
    <property type="entry name" value="NAD(P)-binding Rossmann-fold domains"/>
    <property type="match status" value="1"/>
</dbReference>
<dbReference type="PANTHER" id="PTHR43401:SF2">
    <property type="entry name" value="L-THREONINE 3-DEHYDROGENASE"/>
    <property type="match status" value="1"/>
</dbReference>
<keyword evidence="3" id="KW-0560">Oxidoreductase</keyword>
<dbReference type="InterPro" id="IPR050129">
    <property type="entry name" value="Zn_alcohol_dh"/>
</dbReference>
<protein>
    <submittedName>
        <fullName evidence="6">2-desacetyl-2-hydroxyethyl bacteriochlorophyllide A dehydrogenase</fullName>
    </submittedName>
</protein>
<sequence>MAKKCNGAFGHSPVQKFYMEGAYYMRGLVWTNEKKLELREVETPGLKGPYDVKVRIYGTGICGTDLNILRGKVAATPGMIIGHEAVGTVVEIGSGVTRLSEGDRVVIDPTQFCGKCYYCRKGLTCFCETFDDYQLGIGTHGTFADYYVGEERFMYKIPHSMSWETAVLVEPLTCVMNIFQKSGVKPDDSVLIIGSGPIGILCQMVSRRLSRLTAAVEIDKYRADMSRKYAHYVFHPDELTEEKVYEINYGRKFDVIIDAVGNQLKTAASFIAKGGRIVPMGFDETYSFTFNPFSLLSRGISIIGAGEVHQMTEAALQYASSLENVHTMVTSKYSLEKYKEAFDQLMGYDLETGARKEIRDLKVVLLSD</sequence>
<accession>A0A369AL71</accession>
<dbReference type="Proteomes" id="UP000253034">
    <property type="component" value="Unassembled WGS sequence"/>
</dbReference>
<dbReference type="InterPro" id="IPR020843">
    <property type="entry name" value="ER"/>
</dbReference>
<dbReference type="RefSeq" id="WP_207659296.1">
    <property type="nucleotide sequence ID" value="NZ_QPJT01000039.1"/>
</dbReference>
<dbReference type="InterPro" id="IPR013154">
    <property type="entry name" value="ADH-like_N"/>
</dbReference>
<dbReference type="PANTHER" id="PTHR43401">
    <property type="entry name" value="L-THREONINE 3-DEHYDROGENASE"/>
    <property type="match status" value="1"/>
</dbReference>
<name>A0A369AL71_9FIRM</name>
<organism evidence="6 7">
    <name type="scientific">Anaerobacterium chartisolvens</name>
    <dbReference type="NCBI Taxonomy" id="1297424"/>
    <lineage>
        <taxon>Bacteria</taxon>
        <taxon>Bacillati</taxon>
        <taxon>Bacillota</taxon>
        <taxon>Clostridia</taxon>
        <taxon>Eubacteriales</taxon>
        <taxon>Oscillospiraceae</taxon>
        <taxon>Anaerobacterium</taxon>
    </lineage>
</organism>
<dbReference type="AlphaFoldDB" id="A0A369AL71"/>
<gene>
    <name evidence="6" type="ORF">DFR58_13917</name>
</gene>
<evidence type="ECO:0000313" key="7">
    <source>
        <dbReference type="Proteomes" id="UP000253034"/>
    </source>
</evidence>
<comment type="similarity">
    <text evidence="4">Belongs to the zinc-containing alcohol dehydrogenase family.</text>
</comment>
<reference evidence="6 7" key="1">
    <citation type="submission" date="2018-07" db="EMBL/GenBank/DDBJ databases">
        <title>Genomic Encyclopedia of Type Strains, Phase IV (KMG-IV): sequencing the most valuable type-strain genomes for metagenomic binning, comparative biology and taxonomic classification.</title>
        <authorList>
            <person name="Goeker M."/>
        </authorList>
    </citation>
    <scope>NUCLEOTIDE SEQUENCE [LARGE SCALE GENOMIC DNA]</scope>
    <source>
        <strain evidence="6 7">DSM 27016</strain>
    </source>
</reference>
<dbReference type="Pfam" id="PF08240">
    <property type="entry name" value="ADH_N"/>
    <property type="match status" value="1"/>
</dbReference>
<dbReference type="SUPFAM" id="SSF50129">
    <property type="entry name" value="GroES-like"/>
    <property type="match status" value="1"/>
</dbReference>
<dbReference type="GO" id="GO:0016491">
    <property type="term" value="F:oxidoreductase activity"/>
    <property type="evidence" value="ECO:0007669"/>
    <property type="project" value="UniProtKB-KW"/>
</dbReference>
<dbReference type="InterPro" id="IPR036291">
    <property type="entry name" value="NAD(P)-bd_dom_sf"/>
</dbReference>
<dbReference type="InterPro" id="IPR002328">
    <property type="entry name" value="ADH_Zn_CS"/>
</dbReference>
<evidence type="ECO:0000256" key="2">
    <source>
        <dbReference type="ARBA" id="ARBA00022833"/>
    </source>
</evidence>
<dbReference type="Gene3D" id="3.90.180.10">
    <property type="entry name" value="Medium-chain alcohol dehydrogenases, catalytic domain"/>
    <property type="match status" value="1"/>
</dbReference>
<keyword evidence="1 4" id="KW-0479">Metal-binding</keyword>